<keyword evidence="9 10" id="KW-0131">Cell cycle</keyword>
<name>A0A9N8RSG3_9BURK</name>
<comment type="function">
    <text evidence="10">Part of the Tol-Pal system, which plays a role in outer membrane invagination during cell division and is important for maintaining outer membrane integrity.</text>
</comment>
<evidence type="ECO:0000256" key="6">
    <source>
        <dbReference type="ARBA" id="ARBA00022692"/>
    </source>
</evidence>
<dbReference type="InterPro" id="IPR002898">
    <property type="entry name" value="MotA_ExbB_proton_chnl"/>
</dbReference>
<evidence type="ECO:0000256" key="3">
    <source>
        <dbReference type="ARBA" id="ARBA00022475"/>
    </source>
</evidence>
<dbReference type="AlphaFoldDB" id="A0A9N8RSG3"/>
<feature type="transmembrane region" description="Helical" evidence="10">
    <location>
        <begin position="52"/>
        <end position="73"/>
    </location>
</feature>
<dbReference type="GO" id="GO:0043213">
    <property type="term" value="P:bacteriocin transport"/>
    <property type="evidence" value="ECO:0007669"/>
    <property type="project" value="InterPro"/>
</dbReference>
<dbReference type="PANTHER" id="PTHR30625:SF3">
    <property type="entry name" value="TOL-PAL SYSTEM PROTEIN TOLQ"/>
    <property type="match status" value="1"/>
</dbReference>
<dbReference type="Proteomes" id="UP000789704">
    <property type="component" value="Unassembled WGS sequence"/>
</dbReference>
<proteinExistence type="inferred from homology"/>
<dbReference type="PANTHER" id="PTHR30625">
    <property type="entry name" value="PROTEIN TOLQ"/>
    <property type="match status" value="1"/>
</dbReference>
<keyword evidence="7 10" id="KW-1133">Transmembrane helix</keyword>
<comment type="caution">
    <text evidence="12">The sequence shown here is derived from an EMBL/GenBank/DDBJ whole genome shotgun (WGS) entry which is preliminary data.</text>
</comment>
<protein>
    <recommendedName>
        <fullName evidence="10">Tol-Pal system protein TolQ</fullName>
    </recommendedName>
</protein>
<evidence type="ECO:0000256" key="1">
    <source>
        <dbReference type="ARBA" id="ARBA00004651"/>
    </source>
</evidence>
<dbReference type="GO" id="GO:0017038">
    <property type="term" value="P:protein import"/>
    <property type="evidence" value="ECO:0007669"/>
    <property type="project" value="TreeGrafter"/>
</dbReference>
<evidence type="ECO:0000256" key="5">
    <source>
        <dbReference type="ARBA" id="ARBA00022618"/>
    </source>
</evidence>
<feature type="domain" description="MotA/TolQ/ExbB proton channel" evidence="11">
    <location>
        <begin position="117"/>
        <end position="244"/>
    </location>
</feature>
<dbReference type="GO" id="GO:0051301">
    <property type="term" value="P:cell division"/>
    <property type="evidence" value="ECO:0007669"/>
    <property type="project" value="UniProtKB-UniRule"/>
</dbReference>
<gene>
    <name evidence="12" type="primary">tolQ_2</name>
    <name evidence="10" type="synonym">tolQ</name>
    <name evidence="12" type="ORF">LMG31841_00389</name>
</gene>
<comment type="similarity">
    <text evidence="2 10">Belongs to the ExbB/TolQ family.</text>
</comment>
<evidence type="ECO:0000256" key="8">
    <source>
        <dbReference type="ARBA" id="ARBA00023136"/>
    </source>
</evidence>
<feature type="transmembrane region" description="Helical" evidence="10">
    <location>
        <begin position="164"/>
        <end position="187"/>
    </location>
</feature>
<evidence type="ECO:0000259" key="11">
    <source>
        <dbReference type="Pfam" id="PF01618"/>
    </source>
</evidence>
<keyword evidence="13" id="KW-1185">Reference proteome</keyword>
<dbReference type="EMBL" id="CAJQZC010000001">
    <property type="protein sequence ID" value="CAG4887274.1"/>
    <property type="molecule type" value="Genomic_DNA"/>
</dbReference>
<dbReference type="GO" id="GO:0005886">
    <property type="term" value="C:plasma membrane"/>
    <property type="evidence" value="ECO:0007669"/>
    <property type="project" value="UniProtKB-SubCell"/>
</dbReference>
<keyword evidence="8 10" id="KW-0472">Membrane</keyword>
<dbReference type="InterPro" id="IPR050790">
    <property type="entry name" value="ExbB/TolQ_transport"/>
</dbReference>
<sequence length="259" mass="28716">MVRPVPGRSFPFSGGKLRQALQPDAPSGTLQRTYMNTTQDLSIISLVLNASLLAQAVMALLLLLSLMSWTFIFRKWFAIRRARAQTERFERDFWSGGDLQALYQSAANNRHTIGALERIFESGMREFLKGKEKRLNDSGAILDGARRAMRAAFQREMDVLEANLAFLASVGSVSPYIGLFGTVWGIMNAFRGLANVQQATLANVAPGIAEALTATAIGLFAAIPAVVAYNRYAHDIDRLAIRFETFIEEFSNILQRQAH</sequence>
<dbReference type="Pfam" id="PF01618">
    <property type="entry name" value="MotA_ExbB"/>
    <property type="match status" value="1"/>
</dbReference>
<evidence type="ECO:0000256" key="9">
    <source>
        <dbReference type="ARBA" id="ARBA00023306"/>
    </source>
</evidence>
<comment type="subcellular location">
    <subcellularLocation>
        <location evidence="10">Cell inner membrane</location>
        <topology evidence="10">Multi-pass membrane protein</topology>
    </subcellularLocation>
    <subcellularLocation>
        <location evidence="1">Cell membrane</location>
        <topology evidence="1">Multi-pass membrane protein</topology>
    </subcellularLocation>
</comment>
<evidence type="ECO:0000313" key="12">
    <source>
        <dbReference type="EMBL" id="CAG4887274.1"/>
    </source>
</evidence>
<keyword evidence="4 10" id="KW-0997">Cell inner membrane</keyword>
<reference evidence="12" key="1">
    <citation type="submission" date="2021-04" db="EMBL/GenBank/DDBJ databases">
        <authorList>
            <person name="Vanwijnsberghe S."/>
        </authorList>
    </citation>
    <scope>NUCLEOTIDE SEQUENCE</scope>
    <source>
        <strain evidence="12">LMG 31841</strain>
    </source>
</reference>
<evidence type="ECO:0000313" key="13">
    <source>
        <dbReference type="Proteomes" id="UP000789704"/>
    </source>
</evidence>
<dbReference type="NCBIfam" id="TIGR02796">
    <property type="entry name" value="tolQ"/>
    <property type="match status" value="1"/>
</dbReference>
<accession>A0A9N8RSG3</accession>
<evidence type="ECO:0000256" key="4">
    <source>
        <dbReference type="ARBA" id="ARBA00022519"/>
    </source>
</evidence>
<keyword evidence="3 10" id="KW-1003">Cell membrane</keyword>
<keyword evidence="5 10" id="KW-0132">Cell division</keyword>
<keyword evidence="6 10" id="KW-0812">Transmembrane</keyword>
<evidence type="ECO:0000256" key="7">
    <source>
        <dbReference type="ARBA" id="ARBA00022989"/>
    </source>
</evidence>
<evidence type="ECO:0000256" key="10">
    <source>
        <dbReference type="HAMAP-Rule" id="MF_02202"/>
    </source>
</evidence>
<dbReference type="InterPro" id="IPR014163">
    <property type="entry name" value="Tol-Pal_TolQ"/>
</dbReference>
<evidence type="ECO:0000256" key="2">
    <source>
        <dbReference type="ARBA" id="ARBA00010442"/>
    </source>
</evidence>
<feature type="transmembrane region" description="Helical" evidence="10">
    <location>
        <begin position="207"/>
        <end position="229"/>
    </location>
</feature>
<dbReference type="HAMAP" id="MF_02202">
    <property type="entry name" value="TolQ"/>
    <property type="match status" value="1"/>
</dbReference>
<comment type="subunit">
    <text evidence="10">The Tol-Pal system is composed of five core proteins: the inner membrane proteins TolA, TolQ and TolR, the periplasmic protein TolB and the outer membrane protein Pal. They form a network linking the inner and outer membranes and the peptidoglycan layer.</text>
</comment>
<organism evidence="12 13">
    <name type="scientific">Paraburkholderia saeva</name>
    <dbReference type="NCBI Taxonomy" id="2777537"/>
    <lineage>
        <taxon>Bacteria</taxon>
        <taxon>Pseudomonadati</taxon>
        <taxon>Pseudomonadota</taxon>
        <taxon>Betaproteobacteria</taxon>
        <taxon>Burkholderiales</taxon>
        <taxon>Burkholderiaceae</taxon>
        <taxon>Paraburkholderia</taxon>
    </lineage>
</organism>